<dbReference type="SUPFAM" id="SSF53649">
    <property type="entry name" value="Alkaline phosphatase-like"/>
    <property type="match status" value="1"/>
</dbReference>
<accession>B4D1L9</accession>
<dbReference type="InterPro" id="IPR010869">
    <property type="entry name" value="DUF1501"/>
</dbReference>
<dbReference type="Proteomes" id="UP000005824">
    <property type="component" value="Unassembled WGS sequence"/>
</dbReference>
<evidence type="ECO:0008006" key="3">
    <source>
        <dbReference type="Google" id="ProtNLM"/>
    </source>
</evidence>
<dbReference type="STRING" id="497964.CfE428DRAFT_2807"/>
<organism evidence="1 2">
    <name type="scientific">Chthoniobacter flavus Ellin428</name>
    <dbReference type="NCBI Taxonomy" id="497964"/>
    <lineage>
        <taxon>Bacteria</taxon>
        <taxon>Pseudomonadati</taxon>
        <taxon>Verrucomicrobiota</taxon>
        <taxon>Spartobacteria</taxon>
        <taxon>Chthoniobacterales</taxon>
        <taxon>Chthoniobacteraceae</taxon>
        <taxon>Chthoniobacter</taxon>
    </lineage>
</organism>
<dbReference type="EMBL" id="ABVL01000007">
    <property type="protein sequence ID" value="EDY19631.1"/>
    <property type="molecule type" value="Genomic_DNA"/>
</dbReference>
<comment type="caution">
    <text evidence="1">The sequence shown here is derived from an EMBL/GenBank/DDBJ whole genome shotgun (WGS) entry which is preliminary data.</text>
</comment>
<dbReference type="Gene3D" id="3.40.720.10">
    <property type="entry name" value="Alkaline Phosphatase, subunit A"/>
    <property type="match status" value="1"/>
</dbReference>
<dbReference type="InParanoid" id="B4D1L9"/>
<proteinExistence type="predicted"/>
<sequence length="460" mass="50874">MLQRAAAGFGYVALQGLLGREKAQAEVIPNPLAPKQPQFPARAKRVVFLFMKGGPSHVDTFDPKPLLQRDDGKPYPYEQPRVQFAQTGKLLKSPWSFKQYGQSGLPVSELFPNVAQCVDDLCILRSVYGTNPAHGGACLKLHTGSDTQIRPSMGSWVLYGLGSENENLPGFITICPTLAHGGVNNWGAAFLPAYCQGTPIGNASIPADKALVRHIRNDLLSGEEQRKQLDYIAKLNREHLELTGPDLALEGRINSFELAYRMQSTMPEAQDINGESEATKRMYGLDNKVTANFGHQCLMARRFLERGVRFVQVTHSDGEVQWDQHSALFKGHTKNAAEVDKPIAGFLRDLKERGLLEDTLVLWGGEFGRTPTAQGGDGRDHNPHGFTMWMAGAGVKPGIAYGATDDYGYFAQQDKVHIHDLHATILHLLGMNHEKLTYRYAGRDFRLTDVEGRVVKEIIA</sequence>
<reference evidence="1 2" key="1">
    <citation type="journal article" date="2011" name="J. Bacteriol.">
        <title>Genome sequence of Chthoniobacter flavus Ellin428, an aerobic heterotrophic soil bacterium.</title>
        <authorList>
            <person name="Kant R."/>
            <person name="van Passel M.W."/>
            <person name="Palva A."/>
            <person name="Lucas S."/>
            <person name="Lapidus A."/>
            <person name="Glavina Del Rio T."/>
            <person name="Dalin E."/>
            <person name="Tice H."/>
            <person name="Bruce D."/>
            <person name="Goodwin L."/>
            <person name="Pitluck S."/>
            <person name="Larimer F.W."/>
            <person name="Land M.L."/>
            <person name="Hauser L."/>
            <person name="Sangwan P."/>
            <person name="de Vos W.M."/>
            <person name="Janssen P.H."/>
            <person name="Smidt H."/>
        </authorList>
    </citation>
    <scope>NUCLEOTIDE SEQUENCE [LARGE SCALE GENOMIC DNA]</scope>
    <source>
        <strain evidence="1 2">Ellin428</strain>
    </source>
</reference>
<dbReference type="InterPro" id="IPR017850">
    <property type="entry name" value="Alkaline_phosphatase_core_sf"/>
</dbReference>
<evidence type="ECO:0000313" key="1">
    <source>
        <dbReference type="EMBL" id="EDY19631.1"/>
    </source>
</evidence>
<dbReference type="Pfam" id="PF07394">
    <property type="entry name" value="DUF1501"/>
    <property type="match status" value="1"/>
</dbReference>
<keyword evidence="2" id="KW-1185">Reference proteome</keyword>
<protein>
    <recommendedName>
        <fullName evidence="3">Sulfatase</fullName>
    </recommendedName>
</protein>
<dbReference type="eggNOG" id="COG4102">
    <property type="taxonomic scope" value="Bacteria"/>
</dbReference>
<name>B4D1L9_9BACT</name>
<dbReference type="PANTHER" id="PTHR43737">
    <property type="entry name" value="BLL7424 PROTEIN"/>
    <property type="match status" value="1"/>
</dbReference>
<dbReference type="PANTHER" id="PTHR43737:SF1">
    <property type="entry name" value="DUF1501 DOMAIN-CONTAINING PROTEIN"/>
    <property type="match status" value="1"/>
</dbReference>
<evidence type="ECO:0000313" key="2">
    <source>
        <dbReference type="Proteomes" id="UP000005824"/>
    </source>
</evidence>
<dbReference type="AlphaFoldDB" id="B4D1L9"/>
<gene>
    <name evidence="1" type="ORF">CfE428DRAFT_2807</name>
</gene>